<sequence length="111" mass="12630">MPIIASNSEQIGRRVPVPMLASEIVRIETAMHFAQVSDKTIRRWSQADGIGRQAEKHAPLQVSFPALLMKLDGETATLERFRSGERSHPAVQFYLHRAIALLEQERLGRRR</sequence>
<protein>
    <submittedName>
        <fullName evidence="1">Uncharacterized protein</fullName>
    </submittedName>
</protein>
<dbReference type="Proteomes" id="UP000471705">
    <property type="component" value="Unassembled WGS sequence"/>
</dbReference>
<evidence type="ECO:0000313" key="1">
    <source>
        <dbReference type="EMBL" id="NEK15698.1"/>
    </source>
</evidence>
<dbReference type="RefSeq" id="WP_164046886.1">
    <property type="nucleotide sequence ID" value="NZ_WUFV01000005.1"/>
</dbReference>
<dbReference type="EMBL" id="WUFV01000005">
    <property type="protein sequence ID" value="NEK15698.1"/>
    <property type="molecule type" value="Genomic_DNA"/>
</dbReference>
<name>A0A7K3VGE4_RHILE</name>
<accession>A0A7K3VGE4</accession>
<proteinExistence type="predicted"/>
<gene>
    <name evidence="1" type="ORF">GR257_12630</name>
</gene>
<reference evidence="1 2" key="1">
    <citation type="submission" date="2019-12" db="EMBL/GenBank/DDBJ databases">
        <title>Rhizobium genotypes associated with high levels of biological nitrogen fixation by grain legumes in a temperate-maritime cropping system.</title>
        <authorList>
            <person name="Maluk M."/>
            <person name="Francesc Ferrando Molina F."/>
            <person name="Lopez Del Egido L."/>
            <person name="Lafos M."/>
            <person name="Langarica-Fuentes A."/>
            <person name="Gebre Yohannes G."/>
            <person name="Young M.W."/>
            <person name="Martin P."/>
            <person name="Gantlett R."/>
            <person name="Kenicer G."/>
            <person name="Hawes C."/>
            <person name="Begg G.S."/>
            <person name="Quilliam R.S."/>
            <person name="Squire G.R."/>
            <person name="Poole P.S."/>
            <person name="Young P.W."/>
            <person name="Iannetta P.M."/>
            <person name="James E.K."/>
        </authorList>
    </citation>
    <scope>NUCLEOTIDE SEQUENCE [LARGE SCALE GENOMIC DNA]</scope>
    <source>
        <strain evidence="1 2">JHI54</strain>
    </source>
</reference>
<organism evidence="1 2">
    <name type="scientific">Rhizobium leguminosarum</name>
    <dbReference type="NCBI Taxonomy" id="384"/>
    <lineage>
        <taxon>Bacteria</taxon>
        <taxon>Pseudomonadati</taxon>
        <taxon>Pseudomonadota</taxon>
        <taxon>Alphaproteobacteria</taxon>
        <taxon>Hyphomicrobiales</taxon>
        <taxon>Rhizobiaceae</taxon>
        <taxon>Rhizobium/Agrobacterium group</taxon>
        <taxon>Rhizobium</taxon>
    </lineage>
</organism>
<evidence type="ECO:0000313" key="2">
    <source>
        <dbReference type="Proteomes" id="UP000471705"/>
    </source>
</evidence>
<comment type="caution">
    <text evidence="1">The sequence shown here is derived from an EMBL/GenBank/DDBJ whole genome shotgun (WGS) entry which is preliminary data.</text>
</comment>
<dbReference type="AlphaFoldDB" id="A0A7K3VGE4"/>